<evidence type="ECO:0000313" key="3">
    <source>
        <dbReference type="Proteomes" id="UP000005777"/>
    </source>
</evidence>
<reference evidence="2 3" key="1">
    <citation type="submission" date="2012-01" db="EMBL/GenBank/DDBJ databases">
        <title>The Genome Sequence of Scardovia inopinata F0304.</title>
        <authorList>
            <consortium name="The Broad Institute Genome Sequencing Platform"/>
            <person name="Ward D."/>
            <person name="Earl A."/>
            <person name="Feldgarden M."/>
            <person name="Gevers D."/>
            <person name="Young S."/>
            <person name="Zeng Q."/>
            <person name="Koehrsen M."/>
            <person name="Alvarado L."/>
            <person name="Berlin A.M."/>
            <person name="Borenstein D."/>
            <person name="Chapman S.B."/>
            <person name="Chen Z."/>
            <person name="Engels R."/>
            <person name="Freedman E."/>
            <person name="Gellesch M."/>
            <person name="Goldberg J."/>
            <person name="Griggs A."/>
            <person name="Gujja S."/>
            <person name="Heilman E.R."/>
            <person name="Heiman D.I."/>
            <person name="Hepburn T.A."/>
            <person name="Howarth C."/>
            <person name="Jen D."/>
            <person name="Larson L."/>
            <person name="Mehta T."/>
            <person name="Park D."/>
            <person name="Pearson M."/>
            <person name="Richards J."/>
            <person name="Roberts A."/>
            <person name="Saif S."/>
            <person name="Shea T.D."/>
            <person name="Shenoy N."/>
            <person name="Sisk P."/>
            <person name="Stolte C."/>
            <person name="Sykes S.N."/>
            <person name="Walk T."/>
            <person name="White J."/>
            <person name="Yandava C."/>
            <person name="Izard J."/>
            <person name="Baranova O.V."/>
            <person name="Blanton J.M."/>
            <person name="Tanner A.C."/>
            <person name="Dewhirst F."/>
            <person name="Haas B."/>
            <person name="Nusbaum C."/>
            <person name="Birren B."/>
        </authorList>
    </citation>
    <scope>NUCLEOTIDE SEQUENCE [LARGE SCALE GENOMIC DNA]</scope>
    <source>
        <strain evidence="2 3">F0304</strain>
    </source>
</reference>
<sequence>MEIEEFNQQVRRICTDKAIRSLVTSLRQDRRQEGIAASDKKWFSQPLIHLLTFMEEEGSLFDTSPKSLTVSDVLALIVGMGETLSIRDAIICAIVNKLTPDEVVMLGCEPFQEKSAELVCLSLDPAFNNPYVPRRRKQTMRMYTLMKQWPDALPDSYTVYRSVLFSALAYIAWWMGEPELSLEYSYSSLEIDPDCNLASIMNHAVSWGAMPAWWRKEREREKGREERDQQEENREKG</sequence>
<dbReference type="EMBL" id="ADCX01000004">
    <property type="protein sequence ID" value="EFG27216.1"/>
    <property type="molecule type" value="Genomic_DNA"/>
</dbReference>
<protein>
    <recommendedName>
        <fullName evidence="4">DUF4192 domain-containing protein</fullName>
    </recommendedName>
</protein>
<comment type="caution">
    <text evidence="2">The sequence shown here is derived from an EMBL/GenBank/DDBJ whole genome shotgun (WGS) entry which is preliminary data.</text>
</comment>
<proteinExistence type="predicted"/>
<feature type="region of interest" description="Disordered" evidence="1">
    <location>
        <begin position="218"/>
        <end position="237"/>
    </location>
</feature>
<accession>W5IK17</accession>
<evidence type="ECO:0000313" key="2">
    <source>
        <dbReference type="EMBL" id="EFG27216.1"/>
    </source>
</evidence>
<organism evidence="2 3">
    <name type="scientific">Scardovia inopinata F0304</name>
    <dbReference type="NCBI Taxonomy" id="641146"/>
    <lineage>
        <taxon>Bacteria</taxon>
        <taxon>Bacillati</taxon>
        <taxon>Actinomycetota</taxon>
        <taxon>Actinomycetes</taxon>
        <taxon>Bifidobacteriales</taxon>
        <taxon>Bifidobacteriaceae</taxon>
        <taxon>Scardovia</taxon>
    </lineage>
</organism>
<dbReference type="eggNOG" id="ENOG5031Y4U">
    <property type="taxonomic scope" value="Bacteria"/>
</dbReference>
<dbReference type="AlphaFoldDB" id="W5IK17"/>
<evidence type="ECO:0008006" key="4">
    <source>
        <dbReference type="Google" id="ProtNLM"/>
    </source>
</evidence>
<name>W5IK17_SCAIO</name>
<dbReference type="HOGENOM" id="CLU_097523_0_0_11"/>
<gene>
    <name evidence="2" type="ORF">HMPREF9020_00855</name>
</gene>
<evidence type="ECO:0000256" key="1">
    <source>
        <dbReference type="SAM" id="MobiDB-lite"/>
    </source>
</evidence>
<keyword evidence="3" id="KW-1185">Reference proteome</keyword>
<dbReference type="Proteomes" id="UP000005777">
    <property type="component" value="Unassembled WGS sequence"/>
</dbReference>